<dbReference type="InterPro" id="IPR014710">
    <property type="entry name" value="RmlC-like_jellyroll"/>
</dbReference>
<dbReference type="EMBL" id="AP022853">
    <property type="protein sequence ID" value="BCB26026.1"/>
    <property type="molecule type" value="Genomic_DNA"/>
</dbReference>
<dbReference type="KEGG" id="slac:SKTS_09120"/>
<dbReference type="Gene3D" id="2.60.120.10">
    <property type="entry name" value="Jelly Rolls"/>
    <property type="match status" value="1"/>
</dbReference>
<dbReference type="CDD" id="cd07005">
    <property type="entry name" value="cupin_WbuC-like"/>
    <property type="match status" value="1"/>
</dbReference>
<dbReference type="RefSeq" id="WP_173061039.1">
    <property type="nucleotide sequence ID" value="NZ_AP022853.1"/>
</dbReference>
<dbReference type="Pfam" id="PF19480">
    <property type="entry name" value="DUF6016"/>
    <property type="match status" value="1"/>
</dbReference>
<dbReference type="InterPro" id="IPR011051">
    <property type="entry name" value="RmlC_Cupin_sf"/>
</dbReference>
<evidence type="ECO:0000313" key="2">
    <source>
        <dbReference type="EMBL" id="BCB26026.1"/>
    </source>
</evidence>
<dbReference type="NCBIfam" id="TIGR04366">
    <property type="entry name" value="cupin_WbuC"/>
    <property type="match status" value="1"/>
</dbReference>
<accession>A0A6F8VAJ7</accession>
<sequence length="153" mass="17014">MKQLTAATLDTLALQARQSPRRRANHNLHEELGDPVQRLAIAMEPDTLVLPHRHPQTWEMLFPLRGRFLVLHFDEAGRVTERTVLGADCQVLENPAGTWHAVLSLDQGGIIFEVKQGPYMSVGEADQAHWAVGRSADELNAWYASAHVGDSFA</sequence>
<dbReference type="InterPro" id="IPR046058">
    <property type="entry name" value="WbuC_cupin"/>
</dbReference>
<dbReference type="Proteomes" id="UP000502260">
    <property type="component" value="Chromosome"/>
</dbReference>
<proteinExistence type="predicted"/>
<reference evidence="3" key="1">
    <citation type="submission" date="2020-03" db="EMBL/GenBank/DDBJ databases">
        <title>Complete genome sequence of sulfur-oxidizing bacterium skT11.</title>
        <authorList>
            <person name="Kanda M."/>
            <person name="Kojima H."/>
            <person name="Fukui M."/>
        </authorList>
    </citation>
    <scope>NUCLEOTIDE SEQUENCE [LARGE SCALE GENOMIC DNA]</scope>
    <source>
        <strain evidence="3">skT11</strain>
    </source>
</reference>
<evidence type="ECO:0000313" key="3">
    <source>
        <dbReference type="Proteomes" id="UP000502260"/>
    </source>
</evidence>
<protein>
    <recommendedName>
        <fullName evidence="1">Cupin fold metalloprotein WbuC cupin domain-containing protein</fullName>
    </recommendedName>
</protein>
<keyword evidence="3" id="KW-1185">Reference proteome</keyword>
<feature type="domain" description="Cupin fold metalloprotein WbuC cupin" evidence="1">
    <location>
        <begin position="5"/>
        <end position="85"/>
    </location>
</feature>
<name>A0A6F8VAJ7_9PROT</name>
<dbReference type="AlphaFoldDB" id="A0A6F8VAJ7"/>
<dbReference type="InterPro" id="IPR027565">
    <property type="entry name" value="Cupin_WbuC"/>
</dbReference>
<gene>
    <name evidence="2" type="ORF">SKTS_09120</name>
</gene>
<organism evidence="2 3">
    <name type="scientific">Sulfurimicrobium lacus</name>
    <dbReference type="NCBI Taxonomy" id="2715678"/>
    <lineage>
        <taxon>Bacteria</taxon>
        <taxon>Pseudomonadati</taxon>
        <taxon>Pseudomonadota</taxon>
        <taxon>Betaproteobacteria</taxon>
        <taxon>Nitrosomonadales</taxon>
        <taxon>Sulfuricellaceae</taxon>
        <taxon>Sulfurimicrobium</taxon>
    </lineage>
</organism>
<evidence type="ECO:0000259" key="1">
    <source>
        <dbReference type="Pfam" id="PF19480"/>
    </source>
</evidence>
<dbReference type="SUPFAM" id="SSF51182">
    <property type="entry name" value="RmlC-like cupins"/>
    <property type="match status" value="1"/>
</dbReference>